<gene>
    <name evidence="6" type="ORF">HD596_004962</name>
</gene>
<dbReference type="RefSeq" id="WP_185071669.1">
    <property type="nucleotide sequence ID" value="NZ_JACHMB010000001.1"/>
</dbReference>
<accession>A0A7W9G6W6</accession>
<protein>
    <submittedName>
        <fullName evidence="6">2-polyprenyl-6-methoxyphenol hydroxylase-like FAD-dependent oxidoreductase</fullName>
    </submittedName>
</protein>
<dbReference type="PANTHER" id="PTHR47178:SF5">
    <property type="entry name" value="FAD-BINDING DOMAIN-CONTAINING PROTEIN"/>
    <property type="match status" value="1"/>
</dbReference>
<dbReference type="PRINTS" id="PR00420">
    <property type="entry name" value="RNGMNOXGNASE"/>
</dbReference>
<keyword evidence="1" id="KW-0285">Flavoprotein</keyword>
<dbReference type="SUPFAM" id="SSF51905">
    <property type="entry name" value="FAD/NAD(P)-binding domain"/>
    <property type="match status" value="1"/>
</dbReference>
<evidence type="ECO:0000256" key="4">
    <source>
        <dbReference type="ARBA" id="ARBA00023033"/>
    </source>
</evidence>
<dbReference type="InterPro" id="IPR002938">
    <property type="entry name" value="FAD-bd"/>
</dbReference>
<keyword evidence="7" id="KW-1185">Reference proteome</keyword>
<dbReference type="PANTHER" id="PTHR47178">
    <property type="entry name" value="MONOOXYGENASE, FAD-BINDING"/>
    <property type="match status" value="1"/>
</dbReference>
<dbReference type="Gene3D" id="3.50.50.60">
    <property type="entry name" value="FAD/NAD(P)-binding domain"/>
    <property type="match status" value="1"/>
</dbReference>
<organism evidence="6 7">
    <name type="scientific">Nonomuraea jabiensis</name>
    <dbReference type="NCBI Taxonomy" id="882448"/>
    <lineage>
        <taxon>Bacteria</taxon>
        <taxon>Bacillati</taxon>
        <taxon>Actinomycetota</taxon>
        <taxon>Actinomycetes</taxon>
        <taxon>Streptosporangiales</taxon>
        <taxon>Streptosporangiaceae</taxon>
        <taxon>Nonomuraea</taxon>
    </lineage>
</organism>
<dbReference type="AlphaFoldDB" id="A0A7W9G6W6"/>
<proteinExistence type="predicted"/>
<evidence type="ECO:0000256" key="3">
    <source>
        <dbReference type="ARBA" id="ARBA00023002"/>
    </source>
</evidence>
<name>A0A7W9G6W6_9ACTN</name>
<comment type="caution">
    <text evidence="6">The sequence shown here is derived from an EMBL/GenBank/DDBJ whole genome shotgun (WGS) entry which is preliminary data.</text>
</comment>
<dbReference type="Proteomes" id="UP000579153">
    <property type="component" value="Unassembled WGS sequence"/>
</dbReference>
<sequence length="393" mass="42091">MTDTHVLIVGGGIAGSCLAQGLRRTGLAVTLFERDPSAAHRPQGYRISLKDTGARALRACLPDHLFDLAVATSIRPATRMIFMDSGLRPKFAKDIPEQRPGVDGLGVNRLTLREILLAEPAGTGGGTVRFGMDYQRYERLDGGRVRAHFAGGHQVDGDLLVGAEGVGSRVRAQLLPGAVVDELGWTLYGRTWITPELLAATPPELIDSFNRVTAPDGTAIGIATCRPLTPVPEAVARHAPGTRLTDVPGYFSWTMSASGPRPDGVPPAGLHRLAMDTVRDWHEGVRRIVREADPEATFVLQLHSARRVEPWDEPAVTLVGDAVHSMSPGRGEGANVGLRDAHLLGELLAAAAAEGRPLSAAKAGYERRMLDYAFTAVDASRDHPFAPFRRPAG</sequence>
<evidence type="ECO:0000313" key="7">
    <source>
        <dbReference type="Proteomes" id="UP000579153"/>
    </source>
</evidence>
<evidence type="ECO:0000256" key="2">
    <source>
        <dbReference type="ARBA" id="ARBA00022827"/>
    </source>
</evidence>
<keyword evidence="3" id="KW-0560">Oxidoreductase</keyword>
<evidence type="ECO:0000256" key="1">
    <source>
        <dbReference type="ARBA" id="ARBA00022630"/>
    </source>
</evidence>
<dbReference type="GO" id="GO:0071949">
    <property type="term" value="F:FAD binding"/>
    <property type="evidence" value="ECO:0007669"/>
    <property type="project" value="InterPro"/>
</dbReference>
<feature type="domain" description="FAD-binding" evidence="5">
    <location>
        <begin position="303"/>
        <end position="354"/>
    </location>
</feature>
<evidence type="ECO:0000313" key="6">
    <source>
        <dbReference type="EMBL" id="MBB5778206.1"/>
    </source>
</evidence>
<dbReference type="GO" id="GO:0004497">
    <property type="term" value="F:monooxygenase activity"/>
    <property type="evidence" value="ECO:0007669"/>
    <property type="project" value="UniProtKB-KW"/>
</dbReference>
<dbReference type="EMBL" id="JACHMB010000001">
    <property type="protein sequence ID" value="MBB5778206.1"/>
    <property type="molecule type" value="Genomic_DNA"/>
</dbReference>
<keyword evidence="2" id="KW-0274">FAD</keyword>
<reference evidence="6 7" key="1">
    <citation type="submission" date="2020-08" db="EMBL/GenBank/DDBJ databases">
        <title>Sequencing the genomes of 1000 actinobacteria strains.</title>
        <authorList>
            <person name="Klenk H.-P."/>
        </authorList>
    </citation>
    <scope>NUCLEOTIDE SEQUENCE [LARGE SCALE GENOMIC DNA]</scope>
    <source>
        <strain evidence="6 7">DSM 45507</strain>
    </source>
</reference>
<keyword evidence="4" id="KW-0503">Monooxygenase</keyword>
<evidence type="ECO:0000259" key="5">
    <source>
        <dbReference type="Pfam" id="PF01494"/>
    </source>
</evidence>
<dbReference type="InterPro" id="IPR036188">
    <property type="entry name" value="FAD/NAD-bd_sf"/>
</dbReference>
<dbReference type="Pfam" id="PF01494">
    <property type="entry name" value="FAD_binding_3"/>
    <property type="match status" value="2"/>
</dbReference>
<feature type="domain" description="FAD-binding" evidence="5">
    <location>
        <begin position="3"/>
        <end position="174"/>
    </location>
</feature>